<gene>
    <name evidence="2" type="ORF">GPUH_LOCUS15744</name>
</gene>
<feature type="compositionally biased region" description="Basic and acidic residues" evidence="1">
    <location>
        <begin position="1"/>
        <end position="11"/>
    </location>
</feature>
<dbReference type="AlphaFoldDB" id="A0A183E453"/>
<organism evidence="4">
    <name type="scientific">Gongylonema pulchrum</name>
    <dbReference type="NCBI Taxonomy" id="637853"/>
    <lineage>
        <taxon>Eukaryota</taxon>
        <taxon>Metazoa</taxon>
        <taxon>Ecdysozoa</taxon>
        <taxon>Nematoda</taxon>
        <taxon>Chromadorea</taxon>
        <taxon>Rhabditida</taxon>
        <taxon>Spirurina</taxon>
        <taxon>Spiruromorpha</taxon>
        <taxon>Spiruroidea</taxon>
        <taxon>Gongylonematidae</taxon>
        <taxon>Gongylonema</taxon>
    </lineage>
</organism>
<feature type="compositionally biased region" description="Low complexity" evidence="1">
    <location>
        <begin position="130"/>
        <end position="139"/>
    </location>
</feature>
<evidence type="ECO:0000313" key="2">
    <source>
        <dbReference type="EMBL" id="VDN26592.1"/>
    </source>
</evidence>
<feature type="compositionally biased region" description="Acidic residues" evidence="1">
    <location>
        <begin position="140"/>
        <end position="155"/>
    </location>
</feature>
<evidence type="ECO:0000313" key="3">
    <source>
        <dbReference type="Proteomes" id="UP000271098"/>
    </source>
</evidence>
<reference evidence="4" key="1">
    <citation type="submission" date="2016-06" db="UniProtKB">
        <authorList>
            <consortium name="WormBaseParasite"/>
        </authorList>
    </citation>
    <scope>IDENTIFICATION</scope>
</reference>
<feature type="region of interest" description="Disordered" evidence="1">
    <location>
        <begin position="1"/>
        <end position="39"/>
    </location>
</feature>
<evidence type="ECO:0000256" key="1">
    <source>
        <dbReference type="SAM" id="MobiDB-lite"/>
    </source>
</evidence>
<accession>A0A183E453</accession>
<dbReference type="EMBL" id="UYRT01082867">
    <property type="protein sequence ID" value="VDN26592.1"/>
    <property type="molecule type" value="Genomic_DNA"/>
</dbReference>
<protein>
    <submittedName>
        <fullName evidence="2 4">Uncharacterized protein</fullName>
    </submittedName>
</protein>
<keyword evidence="3" id="KW-1185">Reference proteome</keyword>
<dbReference type="WBParaSite" id="GPUH_0001576601-mRNA-1">
    <property type="protein sequence ID" value="GPUH_0001576601-mRNA-1"/>
    <property type="gene ID" value="GPUH_0001576601"/>
</dbReference>
<feature type="region of interest" description="Disordered" evidence="1">
    <location>
        <begin position="73"/>
        <end position="167"/>
    </location>
</feature>
<name>A0A183E453_9BILA</name>
<sequence length="167" mass="18953">MHEKNGDKEELGTPSPKKAKLQNVEEEVRMSEVNRGMEQGEQQLLKLGKRRIIETPVLQRPKRHIRAPNRFIFDDEEREEQEKRKSAVTCAARDLKSTKQRLYDPKKMGVEEADTPRSPMDESSAEEDMSSSQNSSAEETGGDDFVADNVVCDDSDVGRRGSTNTER</sequence>
<dbReference type="Proteomes" id="UP000271098">
    <property type="component" value="Unassembled WGS sequence"/>
</dbReference>
<feature type="compositionally biased region" description="Basic and acidic residues" evidence="1">
    <location>
        <begin position="93"/>
        <end position="110"/>
    </location>
</feature>
<reference evidence="2 3" key="2">
    <citation type="submission" date="2018-11" db="EMBL/GenBank/DDBJ databases">
        <authorList>
            <consortium name="Pathogen Informatics"/>
        </authorList>
    </citation>
    <scope>NUCLEOTIDE SEQUENCE [LARGE SCALE GENOMIC DNA]</scope>
</reference>
<evidence type="ECO:0000313" key="4">
    <source>
        <dbReference type="WBParaSite" id="GPUH_0001576601-mRNA-1"/>
    </source>
</evidence>
<proteinExistence type="predicted"/>